<feature type="chain" id="PRO_5034166484" description="Galactose oxidase" evidence="5">
    <location>
        <begin position="30"/>
        <end position="535"/>
    </location>
</feature>
<dbReference type="EMBL" id="JAEPRB010000047">
    <property type="protein sequence ID" value="KAG2224191.1"/>
    <property type="molecule type" value="Genomic_DNA"/>
</dbReference>
<dbReference type="Gene3D" id="2.120.10.80">
    <property type="entry name" value="Kelch-type beta propeller"/>
    <property type="match status" value="2"/>
</dbReference>
<comment type="caution">
    <text evidence="6">The sequence shown here is derived from an EMBL/GenBank/DDBJ whole genome shotgun (WGS) entry which is preliminary data.</text>
</comment>
<feature type="compositionally biased region" description="Polar residues" evidence="3">
    <location>
        <begin position="513"/>
        <end position="535"/>
    </location>
</feature>
<dbReference type="PANTHER" id="PTHR46093">
    <property type="entry name" value="ACYL-COA-BINDING DOMAIN-CONTAINING PROTEIN 5"/>
    <property type="match status" value="1"/>
</dbReference>
<gene>
    <name evidence="6" type="ORF">INT45_001309</name>
</gene>
<accession>A0A8H7S9R3</accession>
<proteinExistence type="predicted"/>
<organism evidence="6 7">
    <name type="scientific">Circinella minor</name>
    <dbReference type="NCBI Taxonomy" id="1195481"/>
    <lineage>
        <taxon>Eukaryota</taxon>
        <taxon>Fungi</taxon>
        <taxon>Fungi incertae sedis</taxon>
        <taxon>Mucoromycota</taxon>
        <taxon>Mucoromycotina</taxon>
        <taxon>Mucoromycetes</taxon>
        <taxon>Mucorales</taxon>
        <taxon>Lichtheimiaceae</taxon>
        <taxon>Circinella</taxon>
    </lineage>
</organism>
<keyword evidence="5" id="KW-0732">Signal</keyword>
<reference evidence="6 7" key="1">
    <citation type="submission" date="2020-12" db="EMBL/GenBank/DDBJ databases">
        <title>Metabolic potential, ecology and presence of endohyphal bacteria is reflected in genomic diversity of Mucoromycotina.</title>
        <authorList>
            <person name="Muszewska A."/>
            <person name="Okrasinska A."/>
            <person name="Steczkiewicz K."/>
            <person name="Drgas O."/>
            <person name="Orlowska M."/>
            <person name="Perlinska-Lenart U."/>
            <person name="Aleksandrzak-Piekarczyk T."/>
            <person name="Szatraj K."/>
            <person name="Zielenkiewicz U."/>
            <person name="Pilsyk S."/>
            <person name="Malc E."/>
            <person name="Mieczkowski P."/>
            <person name="Kruszewska J.S."/>
            <person name="Biernat P."/>
            <person name="Pawlowska J."/>
        </authorList>
    </citation>
    <scope>NUCLEOTIDE SEQUENCE [LARGE SCALE GENOMIC DNA]</scope>
    <source>
        <strain evidence="6 7">CBS 142.35</strain>
    </source>
</reference>
<name>A0A8H7S9R3_9FUNG</name>
<dbReference type="OrthoDB" id="2307419at2759"/>
<keyword evidence="4" id="KW-0472">Membrane</keyword>
<feature type="signal peptide" evidence="5">
    <location>
        <begin position="1"/>
        <end position="29"/>
    </location>
</feature>
<dbReference type="PANTHER" id="PTHR46093:SF3">
    <property type="entry name" value="ACYL-COA-BINDING DOMAIN-CONTAINING PROTEIN 4"/>
    <property type="match status" value="1"/>
</dbReference>
<evidence type="ECO:0000256" key="4">
    <source>
        <dbReference type="SAM" id="Phobius"/>
    </source>
</evidence>
<sequence length="535" mass="58411">MLLPNTWQSHLSWLFLYFIIYITVMETTTIEVQAQEQQCDPPPESIPANYSDFSAIFVNQQIYLTGGNMDESNIWTLDLSQGLDISCPGWNPQETSSEAAIEPYTDGIAFAGLQEDIYVQAGDGGTVDMDNMVVYNTSAAKWATAPVNVSSPLPESRAQMSATMDTTSGIAWFYGGRATEAKQAVGELAYYNDFYSFNTLTYTWDWPAVRYAWGQRPARYGHTSSIIGNQIFILGGKTAVVNASGDTWVTNPADFQSVLVFDTDEKKAVTMATIGDTPDGKVGFSAALAPDGHSIVVFGGQDTNTGQSSQDVYLLDTCTLQWSNPSIQGTPPSARSGHQAVTYDQYMLILMGYKDESAGEFAQDIGILDMTQWQWIDSLPAIQNPVEVSHQQSECKFTMPHMPDNNGNNGDENSGLPYDPTVISNPNQSSDDTTKVALGVSFGITGFLLLLGALGLYIRKLRKNAHTPNPRWLPGALKKETPTISSSQSQSQSSKNNNTSPNTTITTKSPNNDNSISMDNCNSIPKQSENPINRV</sequence>
<evidence type="ECO:0000313" key="7">
    <source>
        <dbReference type="Proteomes" id="UP000646827"/>
    </source>
</evidence>
<protein>
    <recommendedName>
        <fullName evidence="8">Galactose oxidase</fullName>
    </recommendedName>
</protein>
<dbReference type="AlphaFoldDB" id="A0A8H7S9R3"/>
<feature type="compositionally biased region" description="Low complexity" evidence="3">
    <location>
        <begin position="482"/>
        <end position="512"/>
    </location>
</feature>
<keyword evidence="7" id="KW-1185">Reference proteome</keyword>
<feature type="region of interest" description="Disordered" evidence="3">
    <location>
        <begin position="467"/>
        <end position="535"/>
    </location>
</feature>
<dbReference type="SUPFAM" id="SSF117281">
    <property type="entry name" value="Kelch motif"/>
    <property type="match status" value="2"/>
</dbReference>
<keyword evidence="4" id="KW-1133">Transmembrane helix</keyword>
<feature type="region of interest" description="Disordered" evidence="3">
    <location>
        <begin position="397"/>
        <end position="430"/>
    </location>
</feature>
<dbReference type="Proteomes" id="UP000646827">
    <property type="component" value="Unassembled WGS sequence"/>
</dbReference>
<dbReference type="Pfam" id="PF24681">
    <property type="entry name" value="Kelch_KLHDC2_KLHL20_DRC7"/>
    <property type="match status" value="2"/>
</dbReference>
<evidence type="ECO:0000313" key="6">
    <source>
        <dbReference type="EMBL" id="KAG2224191.1"/>
    </source>
</evidence>
<feature type="transmembrane region" description="Helical" evidence="4">
    <location>
        <begin position="436"/>
        <end position="458"/>
    </location>
</feature>
<evidence type="ECO:0000256" key="5">
    <source>
        <dbReference type="SAM" id="SignalP"/>
    </source>
</evidence>
<keyword evidence="2" id="KW-0677">Repeat</keyword>
<keyword evidence="1" id="KW-0880">Kelch repeat</keyword>
<evidence type="ECO:0000256" key="3">
    <source>
        <dbReference type="SAM" id="MobiDB-lite"/>
    </source>
</evidence>
<dbReference type="InterPro" id="IPR015915">
    <property type="entry name" value="Kelch-typ_b-propeller"/>
</dbReference>
<evidence type="ECO:0008006" key="8">
    <source>
        <dbReference type="Google" id="ProtNLM"/>
    </source>
</evidence>
<keyword evidence="4" id="KW-0812">Transmembrane</keyword>
<evidence type="ECO:0000256" key="1">
    <source>
        <dbReference type="ARBA" id="ARBA00022441"/>
    </source>
</evidence>
<evidence type="ECO:0000256" key="2">
    <source>
        <dbReference type="ARBA" id="ARBA00022737"/>
    </source>
</evidence>
<feature type="compositionally biased region" description="Low complexity" evidence="3">
    <location>
        <begin position="404"/>
        <end position="413"/>
    </location>
</feature>